<dbReference type="RefSeq" id="XP_013260344.1">
    <property type="nucleotide sequence ID" value="XM_013404890.1"/>
</dbReference>
<dbReference type="OrthoDB" id="4160582at2759"/>
<proteinExistence type="predicted"/>
<protein>
    <submittedName>
        <fullName evidence="1">Uncharacterized protein</fullName>
    </submittedName>
</protein>
<accession>A0A072PCE7</accession>
<dbReference type="HOGENOM" id="CLU_466181_0_0_1"/>
<dbReference type="STRING" id="1182545.A0A072PCE7"/>
<keyword evidence="2" id="KW-1185">Reference proteome</keyword>
<gene>
    <name evidence="1" type="ORF">A1O9_05674</name>
</gene>
<evidence type="ECO:0000313" key="1">
    <source>
        <dbReference type="EMBL" id="KEF57754.1"/>
    </source>
</evidence>
<dbReference type="EMBL" id="AMGV01000004">
    <property type="protein sequence ID" value="KEF57754.1"/>
    <property type="molecule type" value="Genomic_DNA"/>
</dbReference>
<dbReference type="VEuPathDB" id="FungiDB:A1O9_05674"/>
<reference evidence="1 2" key="1">
    <citation type="submission" date="2013-03" db="EMBL/GenBank/DDBJ databases">
        <title>The Genome Sequence of Exophiala aquamarina CBS 119918.</title>
        <authorList>
            <consortium name="The Broad Institute Genomics Platform"/>
            <person name="Cuomo C."/>
            <person name="de Hoog S."/>
            <person name="Gorbushina A."/>
            <person name="Walker B."/>
            <person name="Young S.K."/>
            <person name="Zeng Q."/>
            <person name="Gargeya S."/>
            <person name="Fitzgerald M."/>
            <person name="Haas B."/>
            <person name="Abouelleil A."/>
            <person name="Allen A.W."/>
            <person name="Alvarado L."/>
            <person name="Arachchi H.M."/>
            <person name="Berlin A.M."/>
            <person name="Chapman S.B."/>
            <person name="Gainer-Dewar J."/>
            <person name="Goldberg J."/>
            <person name="Griggs A."/>
            <person name="Gujja S."/>
            <person name="Hansen M."/>
            <person name="Howarth C."/>
            <person name="Imamovic A."/>
            <person name="Ireland A."/>
            <person name="Larimer J."/>
            <person name="McCowan C."/>
            <person name="Murphy C."/>
            <person name="Pearson M."/>
            <person name="Poon T.W."/>
            <person name="Priest M."/>
            <person name="Roberts A."/>
            <person name="Saif S."/>
            <person name="Shea T."/>
            <person name="Sisk P."/>
            <person name="Sykes S."/>
            <person name="Wortman J."/>
            <person name="Nusbaum C."/>
            <person name="Birren B."/>
        </authorList>
    </citation>
    <scope>NUCLEOTIDE SEQUENCE [LARGE SCALE GENOMIC DNA]</scope>
    <source>
        <strain evidence="1 2">CBS 119918</strain>
    </source>
</reference>
<dbReference type="Proteomes" id="UP000027920">
    <property type="component" value="Unassembled WGS sequence"/>
</dbReference>
<sequence length="562" mass="63244">MKQKQTQYHGLAAEDRAAIRREKVRLNVKAFRERKKMIQQGHRDSTETEIKCSSAVELRWIPEKTLEALCVNNHRNRAPEKTPNATKSAEMIKKEANQISTMRPCPMLEFNLEKEDTSALIDDFRSRFLPCHQFMPPLTCALERSAAPCASWITRAFNIAFYKERAVVRAMMRSIALGLIAIEDCREDVKRKSLDSYQTSLVAVRRYVVYVGKKRLDPADFLALLLSCHVAAMYELAVNVSLVDMIRHVDGITALILHQISGHSHLPETFYDLIEEFRVIEMCFCLPLRRISLLTNFKNRTNRAGADGHSLRTAEKNTSYMGGLIDIADRICTVMVKFDGLKPFKETGHTTDALREVVGDAYNILDTLKTWKEDFLAVYGSSICNLGYHHSSTKSLEFFSLPIAATWAYGLAYKLYALDILISAQIALSEIGETDGRLSHARWIPGQDSLAHAAVDMLDTARLLLRSLPWFYQQDIGITGRTLSILPLGAVNHAFCNDIWQDLVAVNVHFGCNDTPTTSSVPLLLSRDLAMYEEMALRAKACGLPIVSEQLFQSLETSSTGV</sequence>
<name>A0A072PCE7_9EURO</name>
<dbReference type="AlphaFoldDB" id="A0A072PCE7"/>
<organism evidence="1 2">
    <name type="scientific">Exophiala aquamarina CBS 119918</name>
    <dbReference type="NCBI Taxonomy" id="1182545"/>
    <lineage>
        <taxon>Eukaryota</taxon>
        <taxon>Fungi</taxon>
        <taxon>Dikarya</taxon>
        <taxon>Ascomycota</taxon>
        <taxon>Pezizomycotina</taxon>
        <taxon>Eurotiomycetes</taxon>
        <taxon>Chaetothyriomycetidae</taxon>
        <taxon>Chaetothyriales</taxon>
        <taxon>Herpotrichiellaceae</taxon>
        <taxon>Exophiala</taxon>
    </lineage>
</organism>
<evidence type="ECO:0000313" key="2">
    <source>
        <dbReference type="Proteomes" id="UP000027920"/>
    </source>
</evidence>
<dbReference type="GeneID" id="25280597"/>
<comment type="caution">
    <text evidence="1">The sequence shown here is derived from an EMBL/GenBank/DDBJ whole genome shotgun (WGS) entry which is preliminary data.</text>
</comment>